<dbReference type="Pfam" id="PF22600">
    <property type="entry name" value="MTPAP-like_central"/>
    <property type="match status" value="1"/>
</dbReference>
<keyword evidence="4" id="KW-0963">Cytoplasm</keyword>
<dbReference type="Gene3D" id="3.30.460.10">
    <property type="entry name" value="Beta Polymerase, domain 2"/>
    <property type="match status" value="1"/>
</dbReference>
<dbReference type="CDD" id="cd05402">
    <property type="entry name" value="NT_PAP_TUTase"/>
    <property type="match status" value="1"/>
</dbReference>
<reference evidence="11 12" key="1">
    <citation type="submission" date="2024-07" db="EMBL/GenBank/DDBJ databases">
        <title>Chromosome-level genome assembly of the water stick insect Ranatra chinensis (Heteroptera: Nepidae).</title>
        <authorList>
            <person name="Liu X."/>
        </authorList>
    </citation>
    <scope>NUCLEOTIDE SEQUENCE [LARGE SCALE GENOMIC DNA]</scope>
    <source>
        <strain evidence="11">Cailab_2021Rc</strain>
        <tissue evidence="11">Muscle</tissue>
    </source>
</reference>
<evidence type="ECO:0000256" key="1">
    <source>
        <dbReference type="ARBA" id="ARBA00001936"/>
    </source>
</evidence>
<comment type="caution">
    <text evidence="11">The sequence shown here is derived from an EMBL/GenBank/DDBJ whole genome shotgun (WGS) entry which is preliminary data.</text>
</comment>
<dbReference type="AlphaFoldDB" id="A0ABD0Y2V2"/>
<evidence type="ECO:0000259" key="10">
    <source>
        <dbReference type="Pfam" id="PF22600"/>
    </source>
</evidence>
<dbReference type="PANTHER" id="PTHR12271:SF40">
    <property type="entry name" value="POLY(A) RNA POLYMERASE GLD2"/>
    <property type="match status" value="1"/>
</dbReference>
<proteinExistence type="inferred from homology"/>
<keyword evidence="12" id="KW-1185">Reference proteome</keyword>
<evidence type="ECO:0000256" key="4">
    <source>
        <dbReference type="ARBA" id="ARBA00022490"/>
    </source>
</evidence>
<keyword evidence="5" id="KW-0808">Transferase</keyword>
<evidence type="ECO:0000256" key="6">
    <source>
        <dbReference type="ARBA" id="ARBA00022723"/>
    </source>
</evidence>
<gene>
    <name evidence="11" type="ORF">AAG570_004111</name>
</gene>
<dbReference type="GO" id="GO:0046872">
    <property type="term" value="F:metal ion binding"/>
    <property type="evidence" value="ECO:0007669"/>
    <property type="project" value="UniProtKB-KW"/>
</dbReference>
<evidence type="ECO:0000313" key="11">
    <source>
        <dbReference type="EMBL" id="KAL1117796.1"/>
    </source>
</evidence>
<evidence type="ECO:0000256" key="8">
    <source>
        <dbReference type="ARBA" id="ARBA00038491"/>
    </source>
</evidence>
<dbReference type="GO" id="GO:1990817">
    <property type="term" value="F:poly(A) RNA polymerase activity"/>
    <property type="evidence" value="ECO:0007669"/>
    <property type="project" value="UniProtKB-ARBA"/>
</dbReference>
<feature type="domain" description="Poly(A) RNA polymerase mitochondrial-like central palm" evidence="10">
    <location>
        <begin position="2"/>
        <end position="115"/>
    </location>
</feature>
<dbReference type="EMBL" id="JBFDAA010000015">
    <property type="protein sequence ID" value="KAL1117796.1"/>
    <property type="molecule type" value="Genomic_DNA"/>
</dbReference>
<accession>A0ABD0Y2V2</accession>
<evidence type="ECO:0000256" key="7">
    <source>
        <dbReference type="ARBA" id="ARBA00022842"/>
    </source>
</evidence>
<dbReference type="InterPro" id="IPR043519">
    <property type="entry name" value="NT_sf"/>
</dbReference>
<dbReference type="InterPro" id="IPR054708">
    <property type="entry name" value="MTPAP-like_central"/>
</dbReference>
<evidence type="ECO:0000256" key="5">
    <source>
        <dbReference type="ARBA" id="ARBA00022679"/>
    </source>
</evidence>
<protein>
    <recommendedName>
        <fullName evidence="13">PAP-associated domain-containing protein</fullName>
    </recommendedName>
</protein>
<feature type="domain" description="PAP-associated" evidence="9">
    <location>
        <begin position="203"/>
        <end position="264"/>
    </location>
</feature>
<evidence type="ECO:0000259" key="9">
    <source>
        <dbReference type="Pfam" id="PF03828"/>
    </source>
</evidence>
<comment type="cofactor">
    <cofactor evidence="2">
        <name>Mg(2+)</name>
        <dbReference type="ChEBI" id="CHEBI:18420"/>
    </cofactor>
</comment>
<dbReference type="GO" id="GO:0005737">
    <property type="term" value="C:cytoplasm"/>
    <property type="evidence" value="ECO:0007669"/>
    <property type="project" value="UniProtKB-SubCell"/>
</dbReference>
<sequence>MVLWKYLYIHVKTAFPKYGLYLVGSTLSGFGSNRSDVDMCLIVRQFEVDQRIEAISYLDDIQKLVEKFDFIEKVELIQAKVPILKFRDSHQELDVDLNCNNSVGIRNTHLLHCYADLDWRVRPLVLVVKLWADKHNINNAKTMTISSYSLALMVIHFLQCGVSPPVLPCLHLIYRHKFQPNSDINGIDMHERICCPPSENTQPLGELLAQFFKYYANFDYANNAISVRLGTVLSIEECRYHWTMKNDPHQWKYLCIEEPFDLTNTARSVYDPEVFSRIHQTIVKSAQLLSETLDLESIFTFDLDE</sequence>
<dbReference type="Pfam" id="PF03828">
    <property type="entry name" value="PAP_assoc"/>
    <property type="match status" value="1"/>
</dbReference>
<evidence type="ECO:0000256" key="2">
    <source>
        <dbReference type="ARBA" id="ARBA00001946"/>
    </source>
</evidence>
<dbReference type="Proteomes" id="UP001558652">
    <property type="component" value="Unassembled WGS sequence"/>
</dbReference>
<evidence type="ECO:0000313" key="12">
    <source>
        <dbReference type="Proteomes" id="UP001558652"/>
    </source>
</evidence>
<name>A0ABD0Y2V2_9HEMI</name>
<evidence type="ECO:0008006" key="13">
    <source>
        <dbReference type="Google" id="ProtNLM"/>
    </source>
</evidence>
<dbReference type="InterPro" id="IPR002058">
    <property type="entry name" value="PAP_assoc"/>
</dbReference>
<comment type="cofactor">
    <cofactor evidence="1">
        <name>Mn(2+)</name>
        <dbReference type="ChEBI" id="CHEBI:29035"/>
    </cofactor>
</comment>
<organism evidence="11 12">
    <name type="scientific">Ranatra chinensis</name>
    <dbReference type="NCBI Taxonomy" id="642074"/>
    <lineage>
        <taxon>Eukaryota</taxon>
        <taxon>Metazoa</taxon>
        <taxon>Ecdysozoa</taxon>
        <taxon>Arthropoda</taxon>
        <taxon>Hexapoda</taxon>
        <taxon>Insecta</taxon>
        <taxon>Pterygota</taxon>
        <taxon>Neoptera</taxon>
        <taxon>Paraneoptera</taxon>
        <taxon>Hemiptera</taxon>
        <taxon>Heteroptera</taxon>
        <taxon>Panheteroptera</taxon>
        <taxon>Nepomorpha</taxon>
        <taxon>Nepidae</taxon>
        <taxon>Ranatrinae</taxon>
        <taxon>Ranatra</taxon>
    </lineage>
</organism>
<evidence type="ECO:0000256" key="3">
    <source>
        <dbReference type="ARBA" id="ARBA00004496"/>
    </source>
</evidence>
<comment type="similarity">
    <text evidence="8">Belongs to the DNA polymerase type-B-like family. GLD2 subfamily.</text>
</comment>
<dbReference type="SUPFAM" id="SSF81631">
    <property type="entry name" value="PAP/OAS1 substrate-binding domain"/>
    <property type="match status" value="1"/>
</dbReference>
<dbReference type="Gene3D" id="1.10.1410.10">
    <property type="match status" value="1"/>
</dbReference>
<dbReference type="SUPFAM" id="SSF81301">
    <property type="entry name" value="Nucleotidyltransferase"/>
    <property type="match status" value="1"/>
</dbReference>
<keyword evidence="7" id="KW-0460">Magnesium</keyword>
<dbReference type="PANTHER" id="PTHR12271">
    <property type="entry name" value="POLY A POLYMERASE CID PAP -RELATED"/>
    <property type="match status" value="1"/>
</dbReference>
<keyword evidence="6" id="KW-0479">Metal-binding</keyword>
<comment type="subcellular location">
    <subcellularLocation>
        <location evidence="3">Cytoplasm</location>
    </subcellularLocation>
</comment>